<dbReference type="Proteomes" id="UP000325081">
    <property type="component" value="Unassembled WGS sequence"/>
</dbReference>
<keyword evidence="6" id="KW-0812">Transmembrane</keyword>
<keyword evidence="1" id="KW-0479">Metal-binding</keyword>
<evidence type="ECO:0000313" key="8">
    <source>
        <dbReference type="EMBL" id="GER37475.1"/>
    </source>
</evidence>
<organism evidence="8 9">
    <name type="scientific">Striga asiatica</name>
    <name type="common">Asiatic witchweed</name>
    <name type="synonym">Buchnera asiatica</name>
    <dbReference type="NCBI Taxonomy" id="4170"/>
    <lineage>
        <taxon>Eukaryota</taxon>
        <taxon>Viridiplantae</taxon>
        <taxon>Streptophyta</taxon>
        <taxon>Embryophyta</taxon>
        <taxon>Tracheophyta</taxon>
        <taxon>Spermatophyta</taxon>
        <taxon>Magnoliopsida</taxon>
        <taxon>eudicotyledons</taxon>
        <taxon>Gunneridae</taxon>
        <taxon>Pentapetalae</taxon>
        <taxon>asterids</taxon>
        <taxon>lamiids</taxon>
        <taxon>Lamiales</taxon>
        <taxon>Orobanchaceae</taxon>
        <taxon>Buchnereae</taxon>
        <taxon>Striga</taxon>
    </lineage>
</organism>
<gene>
    <name evidence="8" type="ORF">STAS_13881</name>
</gene>
<dbReference type="GO" id="GO:0008270">
    <property type="term" value="F:zinc ion binding"/>
    <property type="evidence" value="ECO:0007669"/>
    <property type="project" value="UniProtKB-KW"/>
</dbReference>
<feature type="domain" description="GRF-type" evidence="7">
    <location>
        <begin position="10"/>
        <end position="52"/>
    </location>
</feature>
<dbReference type="Pfam" id="PF06839">
    <property type="entry name" value="Zn_ribbon_GRF"/>
    <property type="match status" value="1"/>
</dbReference>
<keyword evidence="6" id="KW-0472">Membrane</keyword>
<evidence type="ECO:0000256" key="1">
    <source>
        <dbReference type="ARBA" id="ARBA00022723"/>
    </source>
</evidence>
<keyword evidence="9" id="KW-1185">Reference proteome</keyword>
<protein>
    <submittedName>
        <fullName evidence="8">GRF zinc finger family protein</fullName>
    </submittedName>
</protein>
<dbReference type="EMBL" id="BKCP01005383">
    <property type="protein sequence ID" value="GER37475.1"/>
    <property type="molecule type" value="Genomic_DNA"/>
</dbReference>
<feature type="coiled-coil region" evidence="5">
    <location>
        <begin position="68"/>
        <end position="112"/>
    </location>
</feature>
<name>A0A5A7PXA7_STRAF</name>
<comment type="caution">
    <text evidence="8">The sequence shown here is derived from an EMBL/GenBank/DDBJ whole genome shotgun (WGS) entry which is preliminary data.</text>
</comment>
<accession>A0A5A7PXA7</accession>
<evidence type="ECO:0000259" key="7">
    <source>
        <dbReference type="PROSITE" id="PS51999"/>
    </source>
</evidence>
<evidence type="ECO:0000256" key="3">
    <source>
        <dbReference type="ARBA" id="ARBA00022833"/>
    </source>
</evidence>
<dbReference type="AlphaFoldDB" id="A0A5A7PXA7"/>
<evidence type="ECO:0000256" key="2">
    <source>
        <dbReference type="ARBA" id="ARBA00022771"/>
    </source>
</evidence>
<evidence type="ECO:0000256" key="4">
    <source>
        <dbReference type="PROSITE-ProRule" id="PRU01343"/>
    </source>
</evidence>
<keyword evidence="5" id="KW-0175">Coiled coil</keyword>
<dbReference type="OrthoDB" id="1675519at2759"/>
<proteinExistence type="predicted"/>
<dbReference type="PROSITE" id="PS51999">
    <property type="entry name" value="ZF_GRF"/>
    <property type="match status" value="1"/>
</dbReference>
<evidence type="ECO:0000256" key="6">
    <source>
        <dbReference type="SAM" id="Phobius"/>
    </source>
</evidence>
<keyword evidence="3" id="KW-0862">Zinc</keyword>
<feature type="transmembrane region" description="Helical" evidence="6">
    <location>
        <begin position="119"/>
        <end position="139"/>
    </location>
</feature>
<dbReference type="InterPro" id="IPR010666">
    <property type="entry name" value="Znf_GRF"/>
</dbReference>
<reference evidence="9" key="1">
    <citation type="journal article" date="2019" name="Curr. Biol.">
        <title>Genome Sequence of Striga asiatica Provides Insight into the Evolution of Plant Parasitism.</title>
        <authorList>
            <person name="Yoshida S."/>
            <person name="Kim S."/>
            <person name="Wafula E.K."/>
            <person name="Tanskanen J."/>
            <person name="Kim Y.M."/>
            <person name="Honaas L."/>
            <person name="Yang Z."/>
            <person name="Spallek T."/>
            <person name="Conn C.E."/>
            <person name="Ichihashi Y."/>
            <person name="Cheong K."/>
            <person name="Cui S."/>
            <person name="Der J.P."/>
            <person name="Gundlach H."/>
            <person name="Jiao Y."/>
            <person name="Hori C."/>
            <person name="Ishida J.K."/>
            <person name="Kasahara H."/>
            <person name="Kiba T."/>
            <person name="Kim M.S."/>
            <person name="Koo N."/>
            <person name="Laohavisit A."/>
            <person name="Lee Y.H."/>
            <person name="Lumba S."/>
            <person name="McCourt P."/>
            <person name="Mortimer J.C."/>
            <person name="Mutuku J.M."/>
            <person name="Nomura T."/>
            <person name="Sasaki-Sekimoto Y."/>
            <person name="Seto Y."/>
            <person name="Wang Y."/>
            <person name="Wakatake T."/>
            <person name="Sakakibara H."/>
            <person name="Demura T."/>
            <person name="Yamaguchi S."/>
            <person name="Yoneyama K."/>
            <person name="Manabe R.I."/>
            <person name="Nelson D.C."/>
            <person name="Schulman A.H."/>
            <person name="Timko M.P."/>
            <person name="dePamphilis C.W."/>
            <person name="Choi D."/>
            <person name="Shirasu K."/>
        </authorList>
    </citation>
    <scope>NUCLEOTIDE SEQUENCE [LARGE SCALE GENOMIC DNA]</scope>
    <source>
        <strain evidence="9">cv. UVA1</strain>
    </source>
</reference>
<evidence type="ECO:0000256" key="5">
    <source>
        <dbReference type="SAM" id="Coils"/>
    </source>
</evidence>
<keyword evidence="2 4" id="KW-0863">Zinc-finger</keyword>
<dbReference type="PANTHER" id="PTHR33248">
    <property type="entry name" value="ZINC ION-BINDING PROTEIN"/>
    <property type="match status" value="1"/>
</dbReference>
<sequence length="149" mass="17458">MSKITENVDCSCGYRVVSQTSWKYPNYGRRFFFCSNWNVGKGCNYFDWAEPPMCHRSQQIIPGLLNRVNEKRNEIKMMQVEIEKMQVEITKLSNLIEKNKILKAQVNNLKKAKKRSKMYCVLLLVLLIFTLLFCTGDRMPQGTCMKMLV</sequence>
<keyword evidence="6" id="KW-1133">Transmembrane helix</keyword>
<evidence type="ECO:0000313" key="9">
    <source>
        <dbReference type="Proteomes" id="UP000325081"/>
    </source>
</evidence>